<dbReference type="GO" id="GO:0032447">
    <property type="term" value="P:protein urmylation"/>
    <property type="evidence" value="ECO:0007669"/>
    <property type="project" value="UniProtKB-UniRule"/>
</dbReference>
<dbReference type="PANTHER" id="PTHR20882:SF14">
    <property type="entry name" value="CYTOPLASMIC TRNA 2-THIOLATION PROTEIN 2"/>
    <property type="match status" value="1"/>
</dbReference>
<dbReference type="GO" id="GO:0002143">
    <property type="term" value="P:tRNA wobble position uridine thiolation"/>
    <property type="evidence" value="ECO:0007669"/>
    <property type="project" value="TreeGrafter"/>
</dbReference>
<name>A0AAQ3Q433_9LILI</name>
<dbReference type="GO" id="GO:0016779">
    <property type="term" value="F:nucleotidyltransferase activity"/>
    <property type="evidence" value="ECO:0007669"/>
    <property type="project" value="UniProtKB-UniRule"/>
</dbReference>
<comment type="pathway">
    <text evidence="3">tRNA modification; 5-methoxycarbonylmethyl-2-thiouridine-tRNA biosynthesis.</text>
</comment>
<evidence type="ECO:0000313" key="5">
    <source>
        <dbReference type="Proteomes" id="UP001327560"/>
    </source>
</evidence>
<dbReference type="InterPro" id="IPR019407">
    <property type="entry name" value="CTU2"/>
</dbReference>
<dbReference type="Gene3D" id="3.40.50.620">
    <property type="entry name" value="HUPs"/>
    <property type="match status" value="1"/>
</dbReference>
<comment type="subcellular location">
    <subcellularLocation>
        <location evidence="3">Cytoplasm</location>
    </subcellularLocation>
</comment>
<evidence type="ECO:0000256" key="2">
    <source>
        <dbReference type="ARBA" id="ARBA00022694"/>
    </source>
</evidence>
<dbReference type="AlphaFoldDB" id="A0AAQ3Q433"/>
<keyword evidence="1 3" id="KW-0963">Cytoplasm</keyword>
<proteinExistence type="inferred from homology"/>
<comment type="function">
    <text evidence="3">Plays a central role in 2-thiolation of mcm(5)S(2)U at tRNA wobble positions of tRNA(Lys), tRNA(Glu) and tRNA(Gln). May act by forming a heterodimer with NCS6/CTU1 that ligates sulfur from thiocarboxylated URM1 onto the uridine of tRNAs at wobble position.</text>
</comment>
<dbReference type="InterPro" id="IPR014729">
    <property type="entry name" value="Rossmann-like_a/b/a_fold"/>
</dbReference>
<comment type="similarity">
    <text evidence="3">Belongs to the CTU2/NCS2 family.</text>
</comment>
<evidence type="ECO:0000313" key="4">
    <source>
        <dbReference type="EMBL" id="WOK97058.1"/>
    </source>
</evidence>
<dbReference type="HAMAP" id="MF_03054">
    <property type="entry name" value="CTU2"/>
    <property type="match status" value="1"/>
</dbReference>
<dbReference type="Pfam" id="PF10288">
    <property type="entry name" value="CTU2"/>
    <property type="match status" value="1"/>
</dbReference>
<dbReference type="GO" id="GO:0005829">
    <property type="term" value="C:cytosol"/>
    <property type="evidence" value="ECO:0007669"/>
    <property type="project" value="TreeGrafter"/>
</dbReference>
<dbReference type="GO" id="GO:0000049">
    <property type="term" value="F:tRNA binding"/>
    <property type="evidence" value="ECO:0007669"/>
    <property type="project" value="InterPro"/>
</dbReference>
<keyword evidence="2 3" id="KW-0819">tRNA processing</keyword>
<accession>A0AAQ3Q433</accession>
<evidence type="ECO:0000256" key="1">
    <source>
        <dbReference type="ARBA" id="ARBA00022490"/>
    </source>
</evidence>
<dbReference type="EMBL" id="CP136891">
    <property type="protein sequence ID" value="WOK97058.1"/>
    <property type="molecule type" value="Genomic_DNA"/>
</dbReference>
<dbReference type="Proteomes" id="UP001327560">
    <property type="component" value="Chromosome 2"/>
</dbReference>
<dbReference type="SUPFAM" id="SSF52402">
    <property type="entry name" value="Adenine nucleotide alpha hydrolases-like"/>
    <property type="match status" value="1"/>
</dbReference>
<reference evidence="4 5" key="1">
    <citation type="submission" date="2023-10" db="EMBL/GenBank/DDBJ databases">
        <title>Chromosome-scale genome assembly provides insights into flower coloration mechanisms of Canna indica.</title>
        <authorList>
            <person name="Li C."/>
        </authorList>
    </citation>
    <scope>NUCLEOTIDE SEQUENCE [LARGE SCALE GENOMIC DNA]</scope>
    <source>
        <tissue evidence="4">Flower</tissue>
    </source>
</reference>
<dbReference type="GO" id="GO:0016783">
    <property type="term" value="F:sulfurtransferase activity"/>
    <property type="evidence" value="ECO:0007669"/>
    <property type="project" value="TreeGrafter"/>
</dbReference>
<gene>
    <name evidence="4" type="ORF">Cni_G05766</name>
</gene>
<evidence type="ECO:0000256" key="3">
    <source>
        <dbReference type="HAMAP-Rule" id="MF_03054"/>
    </source>
</evidence>
<dbReference type="PANTHER" id="PTHR20882">
    <property type="entry name" value="CYTOPLASMIC TRNA 2-THIOLATION PROTEIN 2"/>
    <property type="match status" value="1"/>
</dbReference>
<sequence length="470" mass="51294">MASCGGGVGACHQSHCQRSEEDGGAEEEAREMASVSVDSCAAGGGDLVRCPKCGEEAAAKGGPRVLNGMCPSCFHAHLFGKFKLAVTTNAMISPTDKVLVAFSGGPASRVALQFIHEMQCKSLESWDASKSQALPVFSVGVVFIDESIISVNPSNDINKTIEEIRPIVSPLSPPHKDLHVATIENICSMNCNDGKTKLKKLLDSVPDATGKEDLLEYLRMHLLQKIALDNGYNKLVLGSCTSTLACHVISATAKGQGYSLPADVQYVDARWEVPVVLPLHDCVTEELKMLCHLDGMETLQLLKKPSNSINSLISSFISHLRDENPSRERTIVRTAEKLKPFGFNKFVEDKYHEFLPSRLRCKFQNTSNSESALAEVFCPLCGSPLSEPELQSVSDIQEKSHTAVEVFTAHCCESCSFQILPKEPVSLQQFYSILPQPMTRRVTGSTLDHSMLRELIGDCLLVDDYDNDGT</sequence>
<organism evidence="4 5">
    <name type="scientific">Canna indica</name>
    <name type="common">Indian-shot</name>
    <dbReference type="NCBI Taxonomy" id="4628"/>
    <lineage>
        <taxon>Eukaryota</taxon>
        <taxon>Viridiplantae</taxon>
        <taxon>Streptophyta</taxon>
        <taxon>Embryophyta</taxon>
        <taxon>Tracheophyta</taxon>
        <taxon>Spermatophyta</taxon>
        <taxon>Magnoliopsida</taxon>
        <taxon>Liliopsida</taxon>
        <taxon>Zingiberales</taxon>
        <taxon>Cannaceae</taxon>
        <taxon>Canna</taxon>
    </lineage>
</organism>
<protein>
    <recommendedName>
        <fullName evidence="3">Cytoplasmic tRNA 2-thiolation protein 2</fullName>
    </recommendedName>
</protein>
<keyword evidence="5" id="KW-1185">Reference proteome</keyword>